<comment type="caution">
    <text evidence="1">The sequence shown here is derived from an EMBL/GenBank/DDBJ whole genome shotgun (WGS) entry which is preliminary data.</text>
</comment>
<dbReference type="Proteomes" id="UP000828390">
    <property type="component" value="Unassembled WGS sequence"/>
</dbReference>
<dbReference type="AlphaFoldDB" id="A0A9D4KE83"/>
<evidence type="ECO:0000313" key="1">
    <source>
        <dbReference type="EMBL" id="KAH3837879.1"/>
    </source>
</evidence>
<evidence type="ECO:0000313" key="2">
    <source>
        <dbReference type="Proteomes" id="UP000828390"/>
    </source>
</evidence>
<sequence length="77" mass="8612">MDTRLSCPLCHEPIGDERPFSKLSEKGCQGIRLASKHHATNVTVSPGDMVHISSENTLQDLALIRVWKINLRNNCDL</sequence>
<accession>A0A9D4KE83</accession>
<name>A0A9D4KE83_DREPO</name>
<organism evidence="1 2">
    <name type="scientific">Dreissena polymorpha</name>
    <name type="common">Zebra mussel</name>
    <name type="synonym">Mytilus polymorpha</name>
    <dbReference type="NCBI Taxonomy" id="45954"/>
    <lineage>
        <taxon>Eukaryota</taxon>
        <taxon>Metazoa</taxon>
        <taxon>Spiralia</taxon>
        <taxon>Lophotrochozoa</taxon>
        <taxon>Mollusca</taxon>
        <taxon>Bivalvia</taxon>
        <taxon>Autobranchia</taxon>
        <taxon>Heteroconchia</taxon>
        <taxon>Euheterodonta</taxon>
        <taxon>Imparidentia</taxon>
        <taxon>Neoheterodontei</taxon>
        <taxon>Myida</taxon>
        <taxon>Dreissenoidea</taxon>
        <taxon>Dreissenidae</taxon>
        <taxon>Dreissena</taxon>
    </lineage>
</organism>
<proteinExistence type="predicted"/>
<reference evidence="1" key="2">
    <citation type="submission" date="2020-11" db="EMBL/GenBank/DDBJ databases">
        <authorList>
            <person name="McCartney M.A."/>
            <person name="Auch B."/>
            <person name="Kono T."/>
            <person name="Mallez S."/>
            <person name="Becker A."/>
            <person name="Gohl D.M."/>
            <person name="Silverstein K.A.T."/>
            <person name="Koren S."/>
            <person name="Bechman K.B."/>
            <person name="Herman A."/>
            <person name="Abrahante J.E."/>
            <person name="Garbe J."/>
        </authorList>
    </citation>
    <scope>NUCLEOTIDE SEQUENCE</scope>
    <source>
        <strain evidence="1">Duluth1</strain>
        <tissue evidence="1">Whole animal</tissue>
    </source>
</reference>
<dbReference type="EMBL" id="JAIWYP010000004">
    <property type="protein sequence ID" value="KAH3837879.1"/>
    <property type="molecule type" value="Genomic_DNA"/>
</dbReference>
<gene>
    <name evidence="1" type="ORF">DPMN_111281</name>
</gene>
<reference evidence="1" key="1">
    <citation type="journal article" date="2019" name="bioRxiv">
        <title>The Genome of the Zebra Mussel, Dreissena polymorpha: A Resource for Invasive Species Research.</title>
        <authorList>
            <person name="McCartney M.A."/>
            <person name="Auch B."/>
            <person name="Kono T."/>
            <person name="Mallez S."/>
            <person name="Zhang Y."/>
            <person name="Obille A."/>
            <person name="Becker A."/>
            <person name="Abrahante J.E."/>
            <person name="Garbe J."/>
            <person name="Badalamenti J.P."/>
            <person name="Herman A."/>
            <person name="Mangelson H."/>
            <person name="Liachko I."/>
            <person name="Sullivan S."/>
            <person name="Sone E.D."/>
            <person name="Koren S."/>
            <person name="Silverstein K.A.T."/>
            <person name="Beckman K.B."/>
            <person name="Gohl D.M."/>
        </authorList>
    </citation>
    <scope>NUCLEOTIDE SEQUENCE</scope>
    <source>
        <strain evidence="1">Duluth1</strain>
        <tissue evidence="1">Whole animal</tissue>
    </source>
</reference>
<protein>
    <submittedName>
        <fullName evidence="1">Uncharacterized protein</fullName>
    </submittedName>
</protein>
<keyword evidence="2" id="KW-1185">Reference proteome</keyword>